<keyword evidence="3" id="KW-0805">Transcription regulation</keyword>
<keyword evidence="1" id="KW-0597">Phosphoprotein</keyword>
<dbReference type="GO" id="GO:0032993">
    <property type="term" value="C:protein-DNA complex"/>
    <property type="evidence" value="ECO:0007669"/>
    <property type="project" value="TreeGrafter"/>
</dbReference>
<proteinExistence type="predicted"/>
<organism evidence="6 7">
    <name type="scientific">Photobacterium damselae</name>
    <dbReference type="NCBI Taxonomy" id="38293"/>
    <lineage>
        <taxon>Bacteria</taxon>
        <taxon>Pseudomonadati</taxon>
        <taxon>Pseudomonadota</taxon>
        <taxon>Gammaproteobacteria</taxon>
        <taxon>Vibrionales</taxon>
        <taxon>Vibrionaceae</taxon>
        <taxon>Photobacterium</taxon>
    </lineage>
</organism>
<evidence type="ECO:0000256" key="4">
    <source>
        <dbReference type="ARBA" id="ARBA00023125"/>
    </source>
</evidence>
<dbReference type="Gene3D" id="3.40.50.2300">
    <property type="match status" value="1"/>
</dbReference>
<dbReference type="Proteomes" id="UP000251647">
    <property type="component" value="Unassembled WGS sequence"/>
</dbReference>
<dbReference type="Pfam" id="PF00072">
    <property type="entry name" value="Response_reg"/>
    <property type="match status" value="1"/>
</dbReference>
<evidence type="ECO:0000313" key="6">
    <source>
        <dbReference type="EMBL" id="SPY44489.1"/>
    </source>
</evidence>
<dbReference type="GO" id="GO:0000976">
    <property type="term" value="F:transcription cis-regulatory region binding"/>
    <property type="evidence" value="ECO:0007669"/>
    <property type="project" value="TreeGrafter"/>
</dbReference>
<dbReference type="InterPro" id="IPR011006">
    <property type="entry name" value="CheY-like_superfamily"/>
</dbReference>
<dbReference type="CDD" id="cd17574">
    <property type="entry name" value="REC_OmpR"/>
    <property type="match status" value="1"/>
</dbReference>
<dbReference type="InterPro" id="IPR001789">
    <property type="entry name" value="Sig_transdc_resp-reg_receiver"/>
</dbReference>
<protein>
    <submittedName>
        <fullName evidence="6">Transcriptional activator protein CopR</fullName>
    </submittedName>
</protein>
<keyword evidence="4" id="KW-0238">DNA-binding</keyword>
<dbReference type="InterPro" id="IPR036388">
    <property type="entry name" value="WH-like_DNA-bd_sf"/>
</dbReference>
<dbReference type="AlphaFoldDB" id="A0A2T3QEL6"/>
<dbReference type="GO" id="GO:0000156">
    <property type="term" value="F:phosphorelay response regulator activity"/>
    <property type="evidence" value="ECO:0007669"/>
    <property type="project" value="TreeGrafter"/>
</dbReference>
<dbReference type="SMART" id="SM00448">
    <property type="entry name" value="REC"/>
    <property type="match status" value="1"/>
</dbReference>
<name>A0A2T3QEL6_PHODM</name>
<dbReference type="PROSITE" id="PS51755">
    <property type="entry name" value="OMPR_PHOB"/>
    <property type="match status" value="1"/>
</dbReference>
<keyword evidence="2" id="KW-0902">Two-component regulatory system</keyword>
<evidence type="ECO:0000313" key="7">
    <source>
        <dbReference type="Proteomes" id="UP000251647"/>
    </source>
</evidence>
<evidence type="ECO:0000256" key="3">
    <source>
        <dbReference type="ARBA" id="ARBA00023015"/>
    </source>
</evidence>
<dbReference type="SUPFAM" id="SSF52172">
    <property type="entry name" value="CheY-like"/>
    <property type="match status" value="1"/>
</dbReference>
<dbReference type="Pfam" id="PF00486">
    <property type="entry name" value="Trans_reg_C"/>
    <property type="match status" value="1"/>
</dbReference>
<dbReference type="InterPro" id="IPR001867">
    <property type="entry name" value="OmpR/PhoB-type_DNA-bd"/>
</dbReference>
<dbReference type="SMART" id="SM00862">
    <property type="entry name" value="Trans_reg_C"/>
    <property type="match status" value="1"/>
</dbReference>
<dbReference type="SUPFAM" id="SSF46894">
    <property type="entry name" value="C-terminal effector domain of the bipartite response regulators"/>
    <property type="match status" value="1"/>
</dbReference>
<evidence type="ECO:0000256" key="2">
    <source>
        <dbReference type="ARBA" id="ARBA00023012"/>
    </source>
</evidence>
<dbReference type="InterPro" id="IPR039420">
    <property type="entry name" value="WalR-like"/>
</dbReference>
<reference evidence="6 7" key="1">
    <citation type="submission" date="2018-06" db="EMBL/GenBank/DDBJ databases">
        <authorList>
            <consortium name="Pathogen Informatics"/>
            <person name="Doyle S."/>
        </authorList>
    </citation>
    <scope>NUCLEOTIDE SEQUENCE [LARGE SCALE GENOMIC DNA]</scope>
    <source>
        <strain evidence="6 7">NCTC11647</strain>
    </source>
</reference>
<dbReference type="Gene3D" id="6.10.250.690">
    <property type="match status" value="1"/>
</dbReference>
<dbReference type="PANTHER" id="PTHR48111:SF22">
    <property type="entry name" value="REGULATOR OF RPOS"/>
    <property type="match status" value="1"/>
</dbReference>
<keyword evidence="5" id="KW-0804">Transcription</keyword>
<dbReference type="CDD" id="cd00383">
    <property type="entry name" value="trans_reg_C"/>
    <property type="match status" value="1"/>
</dbReference>
<evidence type="ECO:0000256" key="5">
    <source>
        <dbReference type="ARBA" id="ARBA00023163"/>
    </source>
</evidence>
<dbReference type="InterPro" id="IPR016032">
    <property type="entry name" value="Sig_transdc_resp-reg_C-effctor"/>
</dbReference>
<dbReference type="GO" id="GO:0005829">
    <property type="term" value="C:cytosol"/>
    <property type="evidence" value="ECO:0007669"/>
    <property type="project" value="TreeGrafter"/>
</dbReference>
<gene>
    <name evidence="6" type="primary">copR</name>
    <name evidence="6" type="ORF">NCTC11647_03434</name>
</gene>
<dbReference type="EMBL" id="UATL01000005">
    <property type="protein sequence ID" value="SPY44489.1"/>
    <property type="molecule type" value="Genomic_DNA"/>
</dbReference>
<dbReference type="FunFam" id="3.40.50.2300:FF:000001">
    <property type="entry name" value="DNA-binding response regulator PhoB"/>
    <property type="match status" value="1"/>
</dbReference>
<dbReference type="Gene3D" id="1.10.10.10">
    <property type="entry name" value="Winged helix-like DNA-binding domain superfamily/Winged helix DNA-binding domain"/>
    <property type="match status" value="1"/>
</dbReference>
<accession>A0A2T3QEL6</accession>
<dbReference type="OrthoDB" id="4127888at2"/>
<dbReference type="RefSeq" id="WP_005304285.1">
    <property type="nucleotide sequence ID" value="NZ_PYOG01000026.1"/>
</dbReference>
<dbReference type="PROSITE" id="PS50110">
    <property type="entry name" value="RESPONSE_REGULATORY"/>
    <property type="match status" value="1"/>
</dbReference>
<evidence type="ECO:0000256" key="1">
    <source>
        <dbReference type="ARBA" id="ARBA00022553"/>
    </source>
</evidence>
<dbReference type="PANTHER" id="PTHR48111">
    <property type="entry name" value="REGULATOR OF RPOS"/>
    <property type="match status" value="1"/>
</dbReference>
<dbReference type="GO" id="GO:0006355">
    <property type="term" value="P:regulation of DNA-templated transcription"/>
    <property type="evidence" value="ECO:0007669"/>
    <property type="project" value="InterPro"/>
</dbReference>
<sequence>MRILLVEDHHDTAGIIFDYFEIKGAVLDHAATGPRGLALAKEQHYDLIILDLMLPKMDGLTVCRELRDYGIDTPVLMLTAMDSREDILAGFQNGADDYLVKPFDLEILEARVKALTRRRSGMVASNTLVFGELSLDVKTHTAYRKSCKFALNPSLFTILRLLMTRAPQVVTKDELVTALWGDDEPDSNVLRSHLYQLRNLIDKPFEHAYIQTLPKVGYQLVTPEVSHED</sequence>